<keyword evidence="2" id="KW-1185">Reference proteome</keyword>
<evidence type="ECO:0000313" key="1">
    <source>
        <dbReference type="EMBL" id="GAA0469558.1"/>
    </source>
</evidence>
<organism evidence="1 2">
    <name type="scientific">Alkalibacillus silvisoli</name>
    <dbReference type="NCBI Taxonomy" id="392823"/>
    <lineage>
        <taxon>Bacteria</taxon>
        <taxon>Bacillati</taxon>
        <taxon>Bacillota</taxon>
        <taxon>Bacilli</taxon>
        <taxon>Bacillales</taxon>
        <taxon>Bacillaceae</taxon>
        <taxon>Alkalibacillus</taxon>
    </lineage>
</organism>
<comment type="caution">
    <text evidence="1">The sequence shown here is derived from an EMBL/GenBank/DDBJ whole genome shotgun (WGS) entry which is preliminary data.</text>
</comment>
<dbReference type="EMBL" id="BAAACZ010000027">
    <property type="protein sequence ID" value="GAA0469558.1"/>
    <property type="molecule type" value="Genomic_DNA"/>
</dbReference>
<proteinExistence type="predicted"/>
<dbReference type="RefSeq" id="WP_343784364.1">
    <property type="nucleotide sequence ID" value="NZ_BAAACZ010000027.1"/>
</dbReference>
<gene>
    <name evidence="1" type="ORF">GCM10008935_26770</name>
</gene>
<sequence length="76" mass="8840">METLIFSSAKDLLVYYELESKDDGPIVAKSLVEEYSRKIRGILDYPHGGTLAPEEIAEIRFRLNKMFELYRKEVTL</sequence>
<protein>
    <recommendedName>
        <fullName evidence="3">Helix-turn-helix domain-containing protein</fullName>
    </recommendedName>
</protein>
<name>A0ABP3K3V8_9BACI</name>
<evidence type="ECO:0000313" key="2">
    <source>
        <dbReference type="Proteomes" id="UP001500740"/>
    </source>
</evidence>
<reference evidence="2" key="1">
    <citation type="journal article" date="2019" name="Int. J. Syst. Evol. Microbiol.">
        <title>The Global Catalogue of Microorganisms (GCM) 10K type strain sequencing project: providing services to taxonomists for standard genome sequencing and annotation.</title>
        <authorList>
            <consortium name="The Broad Institute Genomics Platform"/>
            <consortium name="The Broad Institute Genome Sequencing Center for Infectious Disease"/>
            <person name="Wu L."/>
            <person name="Ma J."/>
        </authorList>
    </citation>
    <scope>NUCLEOTIDE SEQUENCE [LARGE SCALE GENOMIC DNA]</scope>
    <source>
        <strain evidence="2">JCM 14193</strain>
    </source>
</reference>
<evidence type="ECO:0008006" key="3">
    <source>
        <dbReference type="Google" id="ProtNLM"/>
    </source>
</evidence>
<dbReference type="Proteomes" id="UP001500740">
    <property type="component" value="Unassembled WGS sequence"/>
</dbReference>
<accession>A0ABP3K3V8</accession>